<dbReference type="InterPro" id="IPR025493">
    <property type="entry name" value="DUF4384"/>
</dbReference>
<dbReference type="EMBL" id="ABYH01000289">
    <property type="protein sequence ID" value="EEC95958.1"/>
    <property type="molecule type" value="Genomic_DNA"/>
</dbReference>
<evidence type="ECO:0000259" key="2">
    <source>
        <dbReference type="Pfam" id="PF14326"/>
    </source>
</evidence>
<protein>
    <recommendedName>
        <fullName evidence="2">DUF4384 domain-containing protein</fullName>
    </recommendedName>
</protein>
<dbReference type="AlphaFoldDB" id="B7BC82"/>
<proteinExistence type="predicted"/>
<dbReference type="Pfam" id="PF14326">
    <property type="entry name" value="DUF4384"/>
    <property type="match status" value="1"/>
</dbReference>
<name>B7BC82_9BACT</name>
<comment type="caution">
    <text evidence="3">The sequence shown here is derived from an EMBL/GenBank/DDBJ whole genome shotgun (WGS) entry which is preliminary data.</text>
</comment>
<dbReference type="HOGENOM" id="CLU_844262_0_0_10"/>
<evidence type="ECO:0000313" key="4">
    <source>
        <dbReference type="Proteomes" id="UP000005510"/>
    </source>
</evidence>
<organism evidence="3 4">
    <name type="scientific">Parabacteroides johnsonii DSM 18315</name>
    <dbReference type="NCBI Taxonomy" id="537006"/>
    <lineage>
        <taxon>Bacteria</taxon>
        <taxon>Pseudomonadati</taxon>
        <taxon>Bacteroidota</taxon>
        <taxon>Bacteroidia</taxon>
        <taxon>Bacteroidales</taxon>
        <taxon>Tannerellaceae</taxon>
        <taxon>Parabacteroides</taxon>
    </lineage>
</organism>
<dbReference type="STRING" id="537006.PRABACTJOHN_02650"/>
<accession>B7BC82</accession>
<feature type="signal peptide" evidence="1">
    <location>
        <begin position="1"/>
        <end position="22"/>
    </location>
</feature>
<dbReference type="Proteomes" id="UP000005510">
    <property type="component" value="Unassembled WGS sequence"/>
</dbReference>
<gene>
    <name evidence="3" type="ORF">PRABACTJOHN_02650</name>
</gene>
<feature type="domain" description="DUF4384" evidence="2">
    <location>
        <begin position="213"/>
        <end position="267"/>
    </location>
</feature>
<feature type="chain" id="PRO_5002854241" description="DUF4384 domain-containing protein" evidence="1">
    <location>
        <begin position="23"/>
        <end position="329"/>
    </location>
</feature>
<evidence type="ECO:0000256" key="1">
    <source>
        <dbReference type="SAM" id="SignalP"/>
    </source>
</evidence>
<keyword evidence="1" id="KW-0732">Signal</keyword>
<reference evidence="3 4" key="2">
    <citation type="submission" date="2008-10" db="EMBL/GenBank/DDBJ databases">
        <authorList>
            <person name="Fulton L."/>
            <person name="Clifton S."/>
            <person name="Fulton B."/>
            <person name="Xu J."/>
            <person name="Minx P."/>
            <person name="Pepin K.H."/>
            <person name="Johnson M."/>
            <person name="Bhonagiri V."/>
            <person name="Nash W.E."/>
            <person name="Mardis E.R."/>
            <person name="Wilson R.K."/>
        </authorList>
    </citation>
    <scope>NUCLEOTIDE SEQUENCE [LARGE SCALE GENOMIC DNA]</scope>
    <source>
        <strain evidence="3 4">DSM 18315</strain>
    </source>
</reference>
<reference evidence="3 4" key="1">
    <citation type="submission" date="2008-10" db="EMBL/GenBank/DDBJ databases">
        <title>Draft genome sequence of Parabacteroides johnsonii (DSM 18315).</title>
        <authorList>
            <person name="Sudarsanam P."/>
            <person name="Ley R."/>
            <person name="Guruge J."/>
            <person name="Turnbaugh P.J."/>
            <person name="Mahowald M."/>
            <person name="Liep D."/>
            <person name="Gordon J."/>
        </authorList>
    </citation>
    <scope>NUCLEOTIDE SEQUENCE [LARGE SCALE GENOMIC DNA]</scope>
    <source>
        <strain evidence="3 4">DSM 18315</strain>
    </source>
</reference>
<sequence>MKKRIKMWNKWICLLGVLCLFACRTRWQDTSVQAAKEEQLQHAVRQLQAEGYHTLAGKLPLEEQLAESWRYQREKDGSGEVRYFVVSAKSKGDSFDAARVQAESLAKVQLAGLMETRIGQLVTNRLETSDGNTVMQTVASSKNLVTTRLSNVYPLLEVYRECRDGEIEVQLVMGCDRRWASEIAWAVISAEAVQSPSRGGSFSFSLTGLDQAYRNGESLRFSLIAEQDCYYHLFVFDADGVEQLYPGAYEEISLYKKGVEYFFPRNQWVAYSVEKGNYPVRYEQNILLVVATRKDIPFTGEVTVGNVLGWLRRIPEELRSEQYFSFLSE</sequence>
<evidence type="ECO:0000313" key="3">
    <source>
        <dbReference type="EMBL" id="EEC95958.1"/>
    </source>
</evidence>